<feature type="transmembrane region" description="Helical" evidence="2">
    <location>
        <begin position="145"/>
        <end position="168"/>
    </location>
</feature>
<name>A0A7X9P0C2_9BACT</name>
<comment type="caution">
    <text evidence="3">The sequence shown here is derived from an EMBL/GenBank/DDBJ whole genome shotgun (WGS) entry which is preliminary data.</text>
</comment>
<sequence>MSNKDLSEEEKHKKSVEYWQTSTTGGEIQTTKTASKESLEEKKLFEGSSMHSLFKGDQSDIDVFSKLRKSQLEFDEFKIRSANETSERELRERNATLAFIFSSVWGVFIICLITSKVLLSSPCPEGSTCVASAIVLAFGLSSTEFMFIIGTMTTSIFGFYLLVLKYLFDKKAPSYSKK</sequence>
<evidence type="ECO:0000256" key="2">
    <source>
        <dbReference type="SAM" id="Phobius"/>
    </source>
</evidence>
<dbReference type="EMBL" id="JABANE010000008">
    <property type="protein sequence ID" value="NME67221.1"/>
    <property type="molecule type" value="Genomic_DNA"/>
</dbReference>
<keyword evidence="4" id="KW-1185">Reference proteome</keyword>
<dbReference type="Proteomes" id="UP000576082">
    <property type="component" value="Unassembled WGS sequence"/>
</dbReference>
<proteinExistence type="predicted"/>
<evidence type="ECO:0000256" key="1">
    <source>
        <dbReference type="SAM" id="MobiDB-lite"/>
    </source>
</evidence>
<feature type="compositionally biased region" description="Polar residues" evidence="1">
    <location>
        <begin position="18"/>
        <end position="29"/>
    </location>
</feature>
<keyword evidence="2" id="KW-1133">Transmembrane helix</keyword>
<feature type="transmembrane region" description="Helical" evidence="2">
    <location>
        <begin position="95"/>
        <end position="115"/>
    </location>
</feature>
<evidence type="ECO:0000313" key="3">
    <source>
        <dbReference type="EMBL" id="NME67221.1"/>
    </source>
</evidence>
<keyword evidence="2" id="KW-0812">Transmembrane</keyword>
<reference evidence="3 4" key="1">
    <citation type="submission" date="2020-04" db="EMBL/GenBank/DDBJ databases">
        <title>Flammeovirga sp. SR4, a novel species isolated from seawater.</title>
        <authorList>
            <person name="Wang X."/>
        </authorList>
    </citation>
    <scope>NUCLEOTIDE SEQUENCE [LARGE SCALE GENOMIC DNA]</scope>
    <source>
        <strain evidence="3 4">ATCC 23126</strain>
    </source>
</reference>
<organism evidence="3 4">
    <name type="scientific">Flammeovirga aprica JL-4</name>
    <dbReference type="NCBI Taxonomy" id="694437"/>
    <lineage>
        <taxon>Bacteria</taxon>
        <taxon>Pseudomonadati</taxon>
        <taxon>Bacteroidota</taxon>
        <taxon>Cytophagia</taxon>
        <taxon>Cytophagales</taxon>
        <taxon>Flammeovirgaceae</taxon>
        <taxon>Flammeovirga</taxon>
    </lineage>
</organism>
<accession>A0A7X9P0C2</accession>
<feature type="compositionally biased region" description="Basic and acidic residues" evidence="1">
    <location>
        <begin position="1"/>
        <end position="16"/>
    </location>
</feature>
<protein>
    <submittedName>
        <fullName evidence="3">Uncharacterized protein</fullName>
    </submittedName>
</protein>
<keyword evidence="2" id="KW-0472">Membrane</keyword>
<dbReference type="AlphaFoldDB" id="A0A7X9P0C2"/>
<gene>
    <name evidence="3" type="ORF">HHU12_04500</name>
</gene>
<dbReference type="RefSeq" id="WP_169655415.1">
    <property type="nucleotide sequence ID" value="NZ_JABANE010000008.1"/>
</dbReference>
<feature type="region of interest" description="Disordered" evidence="1">
    <location>
        <begin position="1"/>
        <end position="35"/>
    </location>
</feature>
<evidence type="ECO:0000313" key="4">
    <source>
        <dbReference type="Proteomes" id="UP000576082"/>
    </source>
</evidence>